<evidence type="ECO:0000313" key="3">
    <source>
        <dbReference type="Proteomes" id="UP000558997"/>
    </source>
</evidence>
<evidence type="ECO:0000256" key="1">
    <source>
        <dbReference type="SAM" id="Phobius"/>
    </source>
</evidence>
<comment type="caution">
    <text evidence="2">The sequence shown here is derived from an EMBL/GenBank/DDBJ whole genome shotgun (WGS) entry which is preliminary data.</text>
</comment>
<evidence type="ECO:0000313" key="2">
    <source>
        <dbReference type="EMBL" id="MBB5981241.1"/>
    </source>
</evidence>
<keyword evidence="1" id="KW-0812">Transmembrane</keyword>
<keyword evidence="1" id="KW-1133">Transmembrane helix</keyword>
<keyword evidence="3" id="KW-1185">Reference proteome</keyword>
<dbReference type="RefSeq" id="WP_184837573.1">
    <property type="nucleotide sequence ID" value="NZ_BAAAVN010000009.1"/>
</dbReference>
<accession>A0A841DTH1</accession>
<feature type="transmembrane region" description="Helical" evidence="1">
    <location>
        <begin position="6"/>
        <end position="31"/>
    </location>
</feature>
<name>A0A841DTH1_9ACTN</name>
<dbReference type="Proteomes" id="UP000558997">
    <property type="component" value="Unassembled WGS sequence"/>
</dbReference>
<organism evidence="2 3">
    <name type="scientific">Kribbella solani</name>
    <dbReference type="NCBI Taxonomy" id="236067"/>
    <lineage>
        <taxon>Bacteria</taxon>
        <taxon>Bacillati</taxon>
        <taxon>Actinomycetota</taxon>
        <taxon>Actinomycetes</taxon>
        <taxon>Propionibacteriales</taxon>
        <taxon>Kribbellaceae</taxon>
        <taxon>Kribbella</taxon>
    </lineage>
</organism>
<dbReference type="EMBL" id="JACHNF010000001">
    <property type="protein sequence ID" value="MBB5981241.1"/>
    <property type="molecule type" value="Genomic_DNA"/>
</dbReference>
<gene>
    <name evidence="2" type="ORF">HDA44_004582</name>
</gene>
<reference evidence="2 3" key="1">
    <citation type="submission" date="2020-08" db="EMBL/GenBank/DDBJ databases">
        <title>Sequencing the genomes of 1000 actinobacteria strains.</title>
        <authorList>
            <person name="Klenk H.-P."/>
        </authorList>
    </citation>
    <scope>NUCLEOTIDE SEQUENCE [LARGE SCALE GENOMIC DNA]</scope>
    <source>
        <strain evidence="2 3">DSM 17294</strain>
    </source>
</reference>
<dbReference type="AlphaFoldDB" id="A0A841DTH1"/>
<proteinExistence type="predicted"/>
<sequence length="140" mass="12883">MPCVVVVVVGAVVVVAVVVAVVVGALVGAVVGTTVRVGGGGVTGGTTGVEAAVVGAPGVVVAVVPADVGAVEDWVVLALDDGDPVADVPGVVVLPDGGGAVSTAAPTGGMVCFGLAATGSGISGVSSCGPPSRLLAMSTR</sequence>
<keyword evidence="1" id="KW-0472">Membrane</keyword>
<protein>
    <submittedName>
        <fullName evidence="2">Uncharacterized protein</fullName>
    </submittedName>
</protein>